<gene>
    <name evidence="2" type="ORF">LY71_11272</name>
</gene>
<comment type="caution">
    <text evidence="2">The sequence shown here is derived from an EMBL/GenBank/DDBJ whole genome shotgun (WGS) entry which is preliminary data.</text>
</comment>
<dbReference type="Gene3D" id="3.40.1620.10">
    <property type="entry name" value="YefM-like domain"/>
    <property type="match status" value="1"/>
</dbReference>
<accession>A0A2T0TPW0</accession>
<protein>
    <submittedName>
        <fullName evidence="2">Prevent-host-death family protein</fullName>
    </submittedName>
</protein>
<organism evidence="2 3">
    <name type="scientific">Geodermatophilus tzadiensis</name>
    <dbReference type="NCBI Taxonomy" id="1137988"/>
    <lineage>
        <taxon>Bacteria</taxon>
        <taxon>Bacillati</taxon>
        <taxon>Actinomycetota</taxon>
        <taxon>Actinomycetes</taxon>
        <taxon>Geodermatophilales</taxon>
        <taxon>Geodermatophilaceae</taxon>
        <taxon>Geodermatophilus</taxon>
    </lineage>
</organism>
<name>A0A2T0TPW0_9ACTN</name>
<reference evidence="2 3" key="1">
    <citation type="submission" date="2018-03" db="EMBL/GenBank/DDBJ databases">
        <title>Genomic Encyclopedia of Archaeal and Bacterial Type Strains, Phase II (KMG-II): from individual species to whole genera.</title>
        <authorList>
            <person name="Goeker M."/>
        </authorList>
    </citation>
    <scope>NUCLEOTIDE SEQUENCE [LARGE SCALE GENOMIC DNA]</scope>
    <source>
        <strain evidence="2 3">DSM 45416</strain>
    </source>
</reference>
<evidence type="ECO:0000313" key="3">
    <source>
        <dbReference type="Proteomes" id="UP000239210"/>
    </source>
</evidence>
<evidence type="ECO:0000256" key="1">
    <source>
        <dbReference type="ARBA" id="ARBA00009981"/>
    </source>
</evidence>
<dbReference type="EMBL" id="PVTG01000012">
    <property type="protein sequence ID" value="PRY47715.1"/>
    <property type="molecule type" value="Genomic_DNA"/>
</dbReference>
<dbReference type="RefSeq" id="WP_211297369.1">
    <property type="nucleotide sequence ID" value="NZ_PVTG01000012.1"/>
</dbReference>
<evidence type="ECO:0000313" key="2">
    <source>
        <dbReference type="EMBL" id="PRY47715.1"/>
    </source>
</evidence>
<sequence>MTTTSGAALSHMDVGVRDLRNHTARIIDAVRAGERVTLTVRGEPIADIVPHGARTRWLSGAALQEQLEHRSADPTLRDDLDELAGQTLADL</sequence>
<comment type="similarity">
    <text evidence="1">Belongs to the phD/YefM antitoxin family.</text>
</comment>
<keyword evidence="3" id="KW-1185">Reference proteome</keyword>
<dbReference type="AlphaFoldDB" id="A0A2T0TPW0"/>
<dbReference type="InterPro" id="IPR036165">
    <property type="entry name" value="YefM-like_sf"/>
</dbReference>
<proteinExistence type="inferred from homology"/>
<dbReference type="SUPFAM" id="SSF143120">
    <property type="entry name" value="YefM-like"/>
    <property type="match status" value="1"/>
</dbReference>
<dbReference type="Proteomes" id="UP000239210">
    <property type="component" value="Unassembled WGS sequence"/>
</dbReference>
<dbReference type="NCBIfam" id="TIGR01552">
    <property type="entry name" value="phd_fam"/>
    <property type="match status" value="1"/>
</dbReference>